<name>A0ABU3G6M2_9MICO</name>
<dbReference type="Proteomes" id="UP001251849">
    <property type="component" value="Unassembled WGS sequence"/>
</dbReference>
<keyword evidence="2" id="KW-1185">Reference proteome</keyword>
<evidence type="ECO:0000313" key="2">
    <source>
        <dbReference type="Proteomes" id="UP001251849"/>
    </source>
</evidence>
<organism evidence="1 2">
    <name type="scientific">Microbacterium gawkjiense</name>
    <dbReference type="NCBI Taxonomy" id="3067309"/>
    <lineage>
        <taxon>Bacteria</taxon>
        <taxon>Bacillati</taxon>
        <taxon>Actinomycetota</taxon>
        <taxon>Actinomycetes</taxon>
        <taxon>Micrococcales</taxon>
        <taxon>Microbacteriaceae</taxon>
        <taxon>Microbacterium</taxon>
    </lineage>
</organism>
<reference evidence="1 2" key="1">
    <citation type="submission" date="2023-08" db="EMBL/GenBank/DDBJ databases">
        <title>Microbacterium aquilitoris sp. nov. and Microbacterium gwkjibeachense sp. nov., isolated from beach.</title>
        <authorList>
            <person name="Lee S.D."/>
            <person name="Yang H."/>
            <person name="Kim I."/>
        </authorList>
    </citation>
    <scope>NUCLEOTIDE SEQUENCE [LARGE SCALE GENOMIC DNA]</scope>
    <source>
        <strain evidence="1 2">KSW4-11</strain>
    </source>
</reference>
<sequence>MRRLPRFGARTPLGRAALQRLGCMPRHISFAEARRLILDRADLERSGWRSRDITDAVREGRMLRIQRNRYVLAEQFDDLWPEARHLVEIAAADAERKGGTSVFSYQSAAVLWGLPLARHVPDAVHVSMPADGRLVSRAALRRHADRLEPSEITNPFDVPCTTLARTLWDVCRVLPPSSGVAAADAALRIVASTSGGDPEAVERWRQSVLDIGRRKRGSRGAARAGTVIAFANGLAESTGESIARWMLAEIGFARFRLQVPVRGPAGSDYRVDIELEDENVLVEFDGAVKYRDDELRAGRRLDDILLLEKQREDWIRGVTQKRLVRIGWTDLDTPQVLAARMAAFRISPRP</sequence>
<protein>
    <recommendedName>
        <fullName evidence="3">Transcriptional regulator, AbiEi antitoxin, Type IV TA system</fullName>
    </recommendedName>
</protein>
<dbReference type="EMBL" id="JAUZVV010000001">
    <property type="protein sequence ID" value="MDT3315462.1"/>
    <property type="molecule type" value="Genomic_DNA"/>
</dbReference>
<evidence type="ECO:0000313" key="1">
    <source>
        <dbReference type="EMBL" id="MDT3315462.1"/>
    </source>
</evidence>
<proteinExistence type="predicted"/>
<accession>A0ABU3G6M2</accession>
<evidence type="ECO:0008006" key="3">
    <source>
        <dbReference type="Google" id="ProtNLM"/>
    </source>
</evidence>
<dbReference type="RefSeq" id="WP_311860110.1">
    <property type="nucleotide sequence ID" value="NZ_JAUZVV010000001.1"/>
</dbReference>
<comment type="caution">
    <text evidence="1">The sequence shown here is derived from an EMBL/GenBank/DDBJ whole genome shotgun (WGS) entry which is preliminary data.</text>
</comment>
<gene>
    <name evidence="1" type="ORF">Q9S71_01365</name>
</gene>